<dbReference type="GO" id="GO:0055085">
    <property type="term" value="P:transmembrane transport"/>
    <property type="evidence" value="ECO:0007669"/>
    <property type="project" value="TreeGrafter"/>
</dbReference>
<keyword evidence="5 6" id="KW-0472">Membrane</keyword>
<comment type="caution">
    <text evidence="7">The sequence shown here is derived from an EMBL/GenBank/DDBJ whole genome shotgun (WGS) entry which is preliminary data.</text>
</comment>
<dbReference type="RefSeq" id="WP_184174063.1">
    <property type="nucleotide sequence ID" value="NZ_JACHGF010000003.1"/>
</dbReference>
<evidence type="ECO:0000256" key="4">
    <source>
        <dbReference type="ARBA" id="ARBA00022989"/>
    </source>
</evidence>
<keyword evidence="8" id="KW-1185">Reference proteome</keyword>
<sequence>MFANLLRTLENVASSKPNQVPAEAAPKVAVRPETLPTATPNPAPTHRSFAQKIATATGIVILFVLLMIFLWASRPILMLGFGCILFAVILRAMARLLRKRIPQIPTQWAVGLATVLLIGLLVAFFIYAAPTISSEFASLTEQIPEALQKVESTLNESRLGRIVLENIQALQGSGSFSQLTGIVGGVLGAITHTVVIIVGGLFLALNPRLYVNGLLKLFPISSRKRGFEVICQVITKLEGWLLGQFIAMLSVGVLTWIGLEILGVPLALILGVIIFIFDFVPFIGPFLGAIPGILVAFSYDPSLVLYVGLVYLVVQNIESYLVVPLVQQKTIAVPPVLLMLVALLGGVLLGIPGTIIATPALVVVMTLVKEIYIKDILKDPHA</sequence>
<feature type="transmembrane region" description="Helical" evidence="6">
    <location>
        <begin position="78"/>
        <end position="97"/>
    </location>
</feature>
<dbReference type="GO" id="GO:0016020">
    <property type="term" value="C:membrane"/>
    <property type="evidence" value="ECO:0007669"/>
    <property type="project" value="UniProtKB-SubCell"/>
</dbReference>
<keyword evidence="3 6" id="KW-0812">Transmembrane</keyword>
<evidence type="ECO:0000256" key="5">
    <source>
        <dbReference type="ARBA" id="ARBA00023136"/>
    </source>
</evidence>
<comment type="subcellular location">
    <subcellularLocation>
        <location evidence="1">Membrane</location>
        <topology evidence="1">Multi-pass membrane protein</topology>
    </subcellularLocation>
</comment>
<dbReference type="EMBL" id="JACHGF010000003">
    <property type="protein sequence ID" value="MBB5284096.1"/>
    <property type="molecule type" value="Genomic_DNA"/>
</dbReference>
<evidence type="ECO:0000313" key="8">
    <source>
        <dbReference type="Proteomes" id="UP000557307"/>
    </source>
</evidence>
<feature type="transmembrane region" description="Helical" evidence="6">
    <location>
        <begin position="265"/>
        <end position="296"/>
    </location>
</feature>
<proteinExistence type="inferred from homology"/>
<protein>
    <submittedName>
        <fullName evidence="7">Putative PurR-regulated permease PerM</fullName>
    </submittedName>
</protein>
<dbReference type="InterPro" id="IPR002549">
    <property type="entry name" value="AI-2E-like"/>
</dbReference>
<evidence type="ECO:0000256" key="3">
    <source>
        <dbReference type="ARBA" id="ARBA00022692"/>
    </source>
</evidence>
<comment type="similarity">
    <text evidence="2">Belongs to the autoinducer-2 exporter (AI-2E) (TC 2.A.86) family.</text>
</comment>
<evidence type="ECO:0000256" key="1">
    <source>
        <dbReference type="ARBA" id="ARBA00004141"/>
    </source>
</evidence>
<feature type="transmembrane region" description="Helical" evidence="6">
    <location>
        <begin position="53"/>
        <end position="72"/>
    </location>
</feature>
<organism evidence="7 8">
    <name type="scientific">Rhabdobacter roseus</name>
    <dbReference type="NCBI Taxonomy" id="1655419"/>
    <lineage>
        <taxon>Bacteria</taxon>
        <taxon>Pseudomonadati</taxon>
        <taxon>Bacteroidota</taxon>
        <taxon>Cytophagia</taxon>
        <taxon>Cytophagales</taxon>
        <taxon>Cytophagaceae</taxon>
        <taxon>Rhabdobacter</taxon>
    </lineage>
</organism>
<dbReference type="Proteomes" id="UP000557307">
    <property type="component" value="Unassembled WGS sequence"/>
</dbReference>
<name>A0A840TIT6_9BACT</name>
<dbReference type="PANTHER" id="PTHR21716:SF62">
    <property type="entry name" value="TRANSPORT PROTEIN YDBI-RELATED"/>
    <property type="match status" value="1"/>
</dbReference>
<gene>
    <name evidence="7" type="ORF">HNQ92_002239</name>
</gene>
<keyword evidence="4 6" id="KW-1133">Transmembrane helix</keyword>
<evidence type="ECO:0000256" key="6">
    <source>
        <dbReference type="SAM" id="Phobius"/>
    </source>
</evidence>
<feature type="transmembrane region" description="Helical" evidence="6">
    <location>
        <begin position="109"/>
        <end position="129"/>
    </location>
</feature>
<evidence type="ECO:0000256" key="2">
    <source>
        <dbReference type="ARBA" id="ARBA00009773"/>
    </source>
</evidence>
<dbReference type="PANTHER" id="PTHR21716">
    <property type="entry name" value="TRANSMEMBRANE PROTEIN"/>
    <property type="match status" value="1"/>
</dbReference>
<feature type="transmembrane region" description="Helical" evidence="6">
    <location>
        <begin position="240"/>
        <end position="259"/>
    </location>
</feature>
<feature type="transmembrane region" description="Helical" evidence="6">
    <location>
        <begin position="182"/>
        <end position="205"/>
    </location>
</feature>
<evidence type="ECO:0000313" key="7">
    <source>
        <dbReference type="EMBL" id="MBB5284096.1"/>
    </source>
</evidence>
<reference evidence="7 8" key="1">
    <citation type="submission" date="2020-08" db="EMBL/GenBank/DDBJ databases">
        <title>Genomic Encyclopedia of Type Strains, Phase IV (KMG-IV): sequencing the most valuable type-strain genomes for metagenomic binning, comparative biology and taxonomic classification.</title>
        <authorList>
            <person name="Goeker M."/>
        </authorList>
    </citation>
    <scope>NUCLEOTIDE SEQUENCE [LARGE SCALE GENOMIC DNA]</scope>
    <source>
        <strain evidence="7 8">DSM 105074</strain>
    </source>
</reference>
<dbReference type="Pfam" id="PF01594">
    <property type="entry name" value="AI-2E_transport"/>
    <property type="match status" value="1"/>
</dbReference>
<feature type="transmembrane region" description="Helical" evidence="6">
    <location>
        <begin position="303"/>
        <end position="323"/>
    </location>
</feature>
<dbReference type="AlphaFoldDB" id="A0A840TIT6"/>
<accession>A0A840TIT6</accession>
<feature type="transmembrane region" description="Helical" evidence="6">
    <location>
        <begin position="335"/>
        <end position="368"/>
    </location>
</feature>